<name>A0ABV6KWX5_9BACI</name>
<evidence type="ECO:0000256" key="1">
    <source>
        <dbReference type="SAM" id="Phobius"/>
    </source>
</evidence>
<organism evidence="2 3">
    <name type="scientific">Robertmurraya beringensis</name>
    <dbReference type="NCBI Taxonomy" id="641660"/>
    <lineage>
        <taxon>Bacteria</taxon>
        <taxon>Bacillati</taxon>
        <taxon>Bacillota</taxon>
        <taxon>Bacilli</taxon>
        <taxon>Bacillales</taxon>
        <taxon>Bacillaceae</taxon>
        <taxon>Robertmurraya</taxon>
    </lineage>
</organism>
<evidence type="ECO:0000313" key="2">
    <source>
        <dbReference type="EMBL" id="MFC0477825.1"/>
    </source>
</evidence>
<keyword evidence="1" id="KW-0812">Transmembrane</keyword>
<reference evidence="2 3" key="1">
    <citation type="submission" date="2024-09" db="EMBL/GenBank/DDBJ databases">
        <authorList>
            <person name="Sun Q."/>
            <person name="Mori K."/>
        </authorList>
    </citation>
    <scope>NUCLEOTIDE SEQUENCE [LARGE SCALE GENOMIC DNA]</scope>
    <source>
        <strain evidence="2 3">CGMCC 1.9126</strain>
    </source>
</reference>
<dbReference type="EMBL" id="JBHLUU010000125">
    <property type="protein sequence ID" value="MFC0477825.1"/>
    <property type="molecule type" value="Genomic_DNA"/>
</dbReference>
<evidence type="ECO:0008006" key="4">
    <source>
        <dbReference type="Google" id="ProtNLM"/>
    </source>
</evidence>
<keyword evidence="1" id="KW-0472">Membrane</keyword>
<dbReference type="Proteomes" id="UP001589738">
    <property type="component" value="Unassembled WGS sequence"/>
</dbReference>
<comment type="caution">
    <text evidence="2">The sequence shown here is derived from an EMBL/GenBank/DDBJ whole genome shotgun (WGS) entry which is preliminary data.</text>
</comment>
<feature type="transmembrane region" description="Helical" evidence="1">
    <location>
        <begin position="48"/>
        <end position="74"/>
    </location>
</feature>
<feature type="transmembrane region" description="Helical" evidence="1">
    <location>
        <begin position="7"/>
        <end position="28"/>
    </location>
</feature>
<accession>A0ABV6KWX5</accession>
<keyword evidence="1" id="KW-1133">Transmembrane helix</keyword>
<evidence type="ECO:0000313" key="3">
    <source>
        <dbReference type="Proteomes" id="UP001589738"/>
    </source>
</evidence>
<sequence length="85" mass="9671">MKTVLQAFVASIILHIIYILCTIGIGYIKTMYYKPDMQGEVYLLQNEVAFGTVISPYVYLISLLGVFIVCASIITSYKKIKRRDL</sequence>
<protein>
    <recommendedName>
        <fullName evidence="4">NADH dehydrogenase subunit 6</fullName>
    </recommendedName>
</protein>
<proteinExistence type="predicted"/>
<gene>
    <name evidence="2" type="ORF">ACFFHF_21785</name>
</gene>
<keyword evidence="3" id="KW-1185">Reference proteome</keyword>